<accession>A0A3B0R7E0</accession>
<dbReference type="AlphaFoldDB" id="A0A3B0R7E0"/>
<dbReference type="InterPro" id="IPR019251">
    <property type="entry name" value="DUF2231_TM"/>
</dbReference>
<evidence type="ECO:0000256" key="1">
    <source>
        <dbReference type="SAM" id="MobiDB-lite"/>
    </source>
</evidence>
<feature type="transmembrane region" description="Helical" evidence="2">
    <location>
        <begin position="113"/>
        <end position="132"/>
    </location>
</feature>
<sequence>MNLRIAFAGVILFLVPVTALQAHEAHRNNEPDPVATVDHAGMTNSGSSEKAGAKPPEHAHGENQVTGFDLQDFLGRLHPAAVHFPIALFLIAGLAELILFFNPTAGVGGSVRFLTWTGAAGGVVAATLGWFAGGFRLSDRSEILGLHRWTGTGVALTGIALAFLSGAAVGSRKRTVFRIILAIMAALILFQGYWGAEMSLGPDHMGLKKMGMMD</sequence>
<protein>
    <recommendedName>
        <fullName evidence="3">DUF2231 domain-containing protein</fullName>
    </recommendedName>
</protein>
<gene>
    <name evidence="4" type="ORF">MNBD_ALPHA04-1306</name>
</gene>
<name>A0A3B0R7E0_9ZZZZ</name>
<feature type="transmembrane region" description="Helical" evidence="2">
    <location>
        <begin position="80"/>
        <end position="101"/>
    </location>
</feature>
<feature type="transmembrane region" description="Helical" evidence="2">
    <location>
        <begin position="152"/>
        <end position="169"/>
    </location>
</feature>
<dbReference type="Pfam" id="PF09990">
    <property type="entry name" value="DUF2231"/>
    <property type="match status" value="1"/>
</dbReference>
<feature type="domain" description="DUF2231" evidence="3">
    <location>
        <begin position="77"/>
        <end position="199"/>
    </location>
</feature>
<keyword evidence="2" id="KW-0812">Transmembrane</keyword>
<feature type="region of interest" description="Disordered" evidence="1">
    <location>
        <begin position="26"/>
        <end position="61"/>
    </location>
</feature>
<reference evidence="4" key="1">
    <citation type="submission" date="2018-06" db="EMBL/GenBank/DDBJ databases">
        <authorList>
            <person name="Zhirakovskaya E."/>
        </authorList>
    </citation>
    <scope>NUCLEOTIDE SEQUENCE</scope>
</reference>
<evidence type="ECO:0000259" key="3">
    <source>
        <dbReference type="Pfam" id="PF09990"/>
    </source>
</evidence>
<proteinExistence type="predicted"/>
<evidence type="ECO:0000256" key="2">
    <source>
        <dbReference type="SAM" id="Phobius"/>
    </source>
</evidence>
<dbReference type="EMBL" id="UOEF01000035">
    <property type="protein sequence ID" value="VAV88109.1"/>
    <property type="molecule type" value="Genomic_DNA"/>
</dbReference>
<evidence type="ECO:0000313" key="4">
    <source>
        <dbReference type="EMBL" id="VAV88109.1"/>
    </source>
</evidence>
<keyword evidence="2" id="KW-1133">Transmembrane helix</keyword>
<keyword evidence="2" id="KW-0472">Membrane</keyword>
<organism evidence="4">
    <name type="scientific">hydrothermal vent metagenome</name>
    <dbReference type="NCBI Taxonomy" id="652676"/>
    <lineage>
        <taxon>unclassified sequences</taxon>
        <taxon>metagenomes</taxon>
        <taxon>ecological metagenomes</taxon>
    </lineage>
</organism>
<feature type="compositionally biased region" description="Basic and acidic residues" evidence="1">
    <location>
        <begin position="51"/>
        <end position="61"/>
    </location>
</feature>
<feature type="transmembrane region" description="Helical" evidence="2">
    <location>
        <begin position="176"/>
        <end position="196"/>
    </location>
</feature>